<feature type="region of interest" description="Disordered" evidence="1">
    <location>
        <begin position="83"/>
        <end position="113"/>
    </location>
</feature>
<dbReference type="EMBL" id="BAABIM010000004">
    <property type="protein sequence ID" value="GAA4695077.1"/>
    <property type="molecule type" value="Genomic_DNA"/>
</dbReference>
<keyword evidence="4" id="KW-1185">Reference proteome</keyword>
<evidence type="ECO:0000313" key="4">
    <source>
        <dbReference type="Proteomes" id="UP001500621"/>
    </source>
</evidence>
<feature type="compositionally biased region" description="Basic and acidic residues" evidence="1">
    <location>
        <begin position="94"/>
        <end position="113"/>
    </location>
</feature>
<dbReference type="Pfam" id="PF04296">
    <property type="entry name" value="YlxR"/>
    <property type="match status" value="1"/>
</dbReference>
<feature type="domain" description="YlxR" evidence="2">
    <location>
        <begin position="15"/>
        <end position="86"/>
    </location>
</feature>
<dbReference type="InterPro" id="IPR037465">
    <property type="entry name" value="YlxR"/>
</dbReference>
<dbReference type="InterPro" id="IPR007393">
    <property type="entry name" value="YlxR_dom"/>
</dbReference>
<dbReference type="SUPFAM" id="SSF64376">
    <property type="entry name" value="YlxR-like"/>
    <property type="match status" value="1"/>
</dbReference>
<dbReference type="RefSeq" id="WP_345268638.1">
    <property type="nucleotide sequence ID" value="NZ_BAABIM010000004.1"/>
</dbReference>
<evidence type="ECO:0000313" key="3">
    <source>
        <dbReference type="EMBL" id="GAA4695077.1"/>
    </source>
</evidence>
<dbReference type="Proteomes" id="UP001500621">
    <property type="component" value="Unassembled WGS sequence"/>
</dbReference>
<dbReference type="Gene3D" id="3.30.1230.10">
    <property type="entry name" value="YlxR-like"/>
    <property type="match status" value="1"/>
</dbReference>
<evidence type="ECO:0000259" key="2">
    <source>
        <dbReference type="Pfam" id="PF04296"/>
    </source>
</evidence>
<organism evidence="3 4">
    <name type="scientific">Nocardioides nanhaiensis</name>
    <dbReference type="NCBI Taxonomy" id="1476871"/>
    <lineage>
        <taxon>Bacteria</taxon>
        <taxon>Bacillati</taxon>
        <taxon>Actinomycetota</taxon>
        <taxon>Actinomycetes</taxon>
        <taxon>Propionibacteriales</taxon>
        <taxon>Nocardioidaceae</taxon>
        <taxon>Nocardioides</taxon>
    </lineage>
</organism>
<gene>
    <name evidence="3" type="ORF">GCM10023226_36790</name>
</gene>
<dbReference type="PANTHER" id="PTHR34215:SF1">
    <property type="entry name" value="YLXR DOMAIN-CONTAINING PROTEIN"/>
    <property type="match status" value="1"/>
</dbReference>
<accession>A0ABP8WWS5</accession>
<name>A0ABP8WWS5_9ACTN</name>
<dbReference type="PANTHER" id="PTHR34215">
    <property type="entry name" value="BLL0784 PROTEIN"/>
    <property type="match status" value="1"/>
</dbReference>
<reference evidence="4" key="1">
    <citation type="journal article" date="2019" name="Int. J. Syst. Evol. Microbiol.">
        <title>The Global Catalogue of Microorganisms (GCM) 10K type strain sequencing project: providing services to taxonomists for standard genome sequencing and annotation.</title>
        <authorList>
            <consortium name="The Broad Institute Genomics Platform"/>
            <consortium name="The Broad Institute Genome Sequencing Center for Infectious Disease"/>
            <person name="Wu L."/>
            <person name="Ma J."/>
        </authorList>
    </citation>
    <scope>NUCLEOTIDE SEQUENCE [LARGE SCALE GENOMIC DNA]</scope>
    <source>
        <strain evidence="4">JCM 18127</strain>
    </source>
</reference>
<comment type="caution">
    <text evidence="3">The sequence shown here is derived from an EMBL/GenBank/DDBJ whole genome shotgun (WGS) entry which is preliminary data.</text>
</comment>
<evidence type="ECO:0000256" key="1">
    <source>
        <dbReference type="SAM" id="MobiDB-lite"/>
    </source>
</evidence>
<protein>
    <submittedName>
        <fullName evidence="3">YlxR family protein</fullName>
    </submittedName>
</protein>
<dbReference type="InterPro" id="IPR035931">
    <property type="entry name" value="YlxR-like_sf"/>
</dbReference>
<proteinExistence type="predicted"/>
<sequence>MERHTESSASPGPVRTCVGCRGRDAKSELVRVTAVVDATGRTAIVPDLGGAAPGRGAHLHPDPACYELAVRRRAFTRALRLTALPPEGPTSTQVRDRIDQLARQQDQQHHSTP</sequence>